<dbReference type="InterPro" id="IPR011990">
    <property type="entry name" value="TPR-like_helical_dom_sf"/>
</dbReference>
<reference evidence="2 3" key="1">
    <citation type="submission" date="2014-04" db="EMBL/GenBank/DDBJ databases">
        <authorList>
            <person name="Sears C."/>
            <person name="Carroll K."/>
            <person name="Sack B.R."/>
            <person name="Qadri F."/>
            <person name="Myers L.L."/>
            <person name="Chung G.-T."/>
            <person name="Escheverria P."/>
            <person name="Fraser C.M."/>
            <person name="Sadzewicz L."/>
            <person name="Shefchek K.A."/>
            <person name="Tallon L."/>
            <person name="Das S.P."/>
            <person name="Daugherty S."/>
            <person name="Mongodin E.F."/>
        </authorList>
    </citation>
    <scope>NUCLEOTIDE SEQUENCE [LARGE SCALE GENOMIC DNA]</scope>
    <source>
        <strain evidence="3">3775 SL(B) 10 (iv)</strain>
    </source>
</reference>
<evidence type="ECO:0000313" key="2">
    <source>
        <dbReference type="EMBL" id="KDS27726.1"/>
    </source>
</evidence>
<evidence type="ECO:0000313" key="3">
    <source>
        <dbReference type="Proteomes" id="UP000028134"/>
    </source>
</evidence>
<keyword evidence="1" id="KW-0732">Signal</keyword>
<protein>
    <submittedName>
        <fullName evidence="2">Susd and RagB outer membrane lipofamily protein</fullName>
    </submittedName>
</protein>
<gene>
    <name evidence="2" type="ORF">M097_3407</name>
</gene>
<comment type="caution">
    <text evidence="2">The sequence shown here is derived from an EMBL/GenBank/DDBJ whole genome shotgun (WGS) entry which is preliminary data.</text>
</comment>
<dbReference type="SUPFAM" id="SSF48452">
    <property type="entry name" value="TPR-like"/>
    <property type="match status" value="1"/>
</dbReference>
<feature type="chain" id="PRO_5001744543" evidence="1">
    <location>
        <begin position="22"/>
        <end position="619"/>
    </location>
</feature>
<name>A0A078QZF6_PHOVU</name>
<dbReference type="Gene3D" id="1.25.40.390">
    <property type="match status" value="1"/>
</dbReference>
<feature type="signal peptide" evidence="1">
    <location>
        <begin position="1"/>
        <end position="21"/>
    </location>
</feature>
<dbReference type="InterPro" id="IPR041662">
    <property type="entry name" value="SusD-like_2"/>
</dbReference>
<evidence type="ECO:0000256" key="1">
    <source>
        <dbReference type="SAM" id="SignalP"/>
    </source>
</evidence>
<organism evidence="2 3">
    <name type="scientific">Phocaeicola vulgatus str. 3775 SL</name>
    <name type="common">B</name>
    <name type="synonym">iv</name>
    <dbReference type="NCBI Taxonomy" id="1339350"/>
    <lineage>
        <taxon>Bacteria</taxon>
        <taxon>Pseudomonadati</taxon>
        <taxon>Bacteroidota</taxon>
        <taxon>Bacteroidia</taxon>
        <taxon>Bacteroidales</taxon>
        <taxon>Bacteroidaceae</taxon>
        <taxon>Phocaeicola</taxon>
    </lineage>
</organism>
<dbReference type="Gene3D" id="1.20.120.840">
    <property type="entry name" value="SusD-like, tetratrico peptide repeats domain"/>
    <property type="match status" value="1"/>
</dbReference>
<accession>A0A078QZF6</accession>
<dbReference type="Pfam" id="PF12771">
    <property type="entry name" value="SusD-like_2"/>
    <property type="match status" value="1"/>
</dbReference>
<sequence length="619" mass="70273">MKLKYLFASCILGAGLLSSCADEFKDINSSEGDISTPNIRFLFTECLYQFEPMDYSAWYYDFPRIGAWGQCIVSPSGNVDSFNLITEQGSTGSNIYDTLRMINDLRYQISQMSDEDKARYGYIQYLCNPLAVFLAMGDSDMYGSLQYTEAEMARYGGTLYPKFDTQEELYDYWLKELDEAINYLTTNNISDILGNQDFIYNGDVKKWAKFANSLKLKLAARLVNKDRNRAIKIANEVIANQAGILESATDDFIYNRGRTNNHWNNDFPQGAGHDLLIDFMKDNRDTRLLSAFTKNEFNGAVIQAFLDQGKEIPPYIAENAIIEDGKFKGWTGPGEPWVRYYGAPLKIGAGLEENNKWIFDPTGLLFQLKTSAGGTRDYEALSFRNQELVKGIYDFTYPDAPDVTPDKDIQITPWYGIYFSAAEVQLLLAEFKLLGANAPKSAQEYLTEGCRLSAYVYDKAAELNQVPYYSRTCVNDPLDATIKIDDTMVNEMLSHDAFKLTGDTKSDLEKVYIQQYIHYIMSPLDQFINVRRSGIPMKNSTLLPWEEFSDLLDYSTLIPRRFKVSEPAPTDQMRDITIAAYKAQGFSYGTDNADPDKLNSQRVWVDEGNPQFGEGPNLN</sequence>
<proteinExistence type="predicted"/>
<dbReference type="PROSITE" id="PS51257">
    <property type="entry name" value="PROKAR_LIPOPROTEIN"/>
    <property type="match status" value="1"/>
</dbReference>
<dbReference type="RefSeq" id="WP_005842916.1">
    <property type="nucleotide sequence ID" value="NZ_JNHI01000028.1"/>
</dbReference>
<dbReference type="AlphaFoldDB" id="A0A078QZF6"/>
<dbReference type="PATRIC" id="fig|1339350.3.peg.3251"/>
<dbReference type="Proteomes" id="UP000028134">
    <property type="component" value="Unassembled WGS sequence"/>
</dbReference>
<dbReference type="EMBL" id="JNHI01000028">
    <property type="protein sequence ID" value="KDS27726.1"/>
    <property type="molecule type" value="Genomic_DNA"/>
</dbReference>